<protein>
    <recommendedName>
        <fullName evidence="7">DNA polymerase</fullName>
        <ecNumber evidence="7">2.7.7.7</ecNumber>
    </recommendedName>
</protein>
<dbReference type="SUPFAM" id="SSF56672">
    <property type="entry name" value="DNA/RNA polymerases"/>
    <property type="match status" value="1"/>
</dbReference>
<evidence type="ECO:0000256" key="4">
    <source>
        <dbReference type="ARBA" id="ARBA00022932"/>
    </source>
</evidence>
<feature type="domain" description="DNA-directed DNA polymerase family B multifunctional" evidence="8">
    <location>
        <begin position="428"/>
        <end position="642"/>
    </location>
</feature>
<evidence type="ECO:0000256" key="6">
    <source>
        <dbReference type="ARBA" id="ARBA00049244"/>
    </source>
</evidence>
<dbReference type="Gene3D" id="3.30.420.10">
    <property type="entry name" value="Ribonuclease H-like superfamily/Ribonuclease H"/>
    <property type="match status" value="1"/>
</dbReference>
<dbReference type="PANTHER" id="PTHR10322:SF23">
    <property type="entry name" value="DNA POLYMERASE DELTA CATALYTIC SUBUNIT"/>
    <property type="match status" value="1"/>
</dbReference>
<evidence type="ECO:0000256" key="3">
    <source>
        <dbReference type="ARBA" id="ARBA00022695"/>
    </source>
</evidence>
<dbReference type="InterPro" id="IPR006172">
    <property type="entry name" value="DNA-dir_DNA_pol_B"/>
</dbReference>
<sequence>MAPTTTVESCVVQGSYIMDSASRSDTVIELWCRAREGHSVMLLVTGMHPFLEISLPGRPHTPEDIEARLATVKSVKGVTGLHEPVDKWTDLGIKPHWKVEIKRPWMMTGGPKIRDNLERDWTLSSADIPFVNRLFLDNDIGPHITTEVEVLWAGDKAPEELLTDLPESHKGEESRREAADRIREAGGSGLYPVDLIATCHFEKVSRCEPFPTPFVLMSFDLETSIAEETILCAAAVIERGPDERTDHTFTGSEREIMAGLTALVREEDPDIITGYNIDNFDLPRINTRMADLTGRSDKAGAADAFGWGRVPLLDTEHKRLIPQRDGNRRTWRIQGRCVLDAWWQARMVLRPKRETLKFVCQLLWPEREDLQKMDVDASQMDREWAERPDVVLEYCLQDSLLPLEILSQIRAVHSKEALATVCGMPLDIAVAGTTSQWLDGLVIRIADRQNIAVPRTNRGGGRDQIAGGYVHEVEAGVHPWVAVLDFKSMYPSIMITNNICYTTRIDESARPDEVVEEGIHEAPDGARYLPATYRRGIVPRLLEDLMDLRDRHKEELREAIEKKDPTGEIFHGRMQYAVKILMNSFYGVFASKFYRFTHPELGASITAWARSNIKSIIAQLEEEGHPVVYSDTDSVFVRAPVDEAVPGKEPEEGEARGAWEGACTTMVEFGEELAERYSREGAELEFETGLSVFFSHGAKKRYIGRVVWPEPELLVRGYEVRRSDSFTILTDTMMEIFEMILDGDSNDAVQHCLQLIKRLRAREVAPRDLVISRSCKGRVRPGGVIDFDAVYANPDSLPFVRAAKQRIEAGLNFTPGMKVGWLVTNGKNSPMTVQAWLEGETGVEQTEYDPEFYAKRIATALGRITEAFGWSKDDLLKGNRQATLFSF</sequence>
<dbReference type="GO" id="GO:0003677">
    <property type="term" value="F:DNA binding"/>
    <property type="evidence" value="ECO:0007669"/>
    <property type="project" value="UniProtKB-KW"/>
</dbReference>
<dbReference type="PANTHER" id="PTHR10322">
    <property type="entry name" value="DNA POLYMERASE CATALYTIC SUBUNIT"/>
    <property type="match status" value="1"/>
</dbReference>
<gene>
    <name evidence="10" type="primary">DPA</name>
    <name evidence="10" type="synonym">polB1</name>
</gene>
<evidence type="ECO:0000259" key="8">
    <source>
        <dbReference type="Pfam" id="PF00136"/>
    </source>
</evidence>
<comment type="catalytic activity">
    <reaction evidence="6 7">
        <text>DNA(n) + a 2'-deoxyribonucleoside 5'-triphosphate = DNA(n+1) + diphosphate</text>
        <dbReference type="Rhea" id="RHEA:22508"/>
        <dbReference type="Rhea" id="RHEA-COMP:17339"/>
        <dbReference type="Rhea" id="RHEA-COMP:17340"/>
        <dbReference type="ChEBI" id="CHEBI:33019"/>
        <dbReference type="ChEBI" id="CHEBI:61560"/>
        <dbReference type="ChEBI" id="CHEBI:173112"/>
        <dbReference type="EC" id="2.7.7.7"/>
    </reaction>
</comment>
<evidence type="ECO:0000256" key="2">
    <source>
        <dbReference type="ARBA" id="ARBA00022679"/>
    </source>
</evidence>
<dbReference type="InterPro" id="IPR043502">
    <property type="entry name" value="DNA/RNA_pol_sf"/>
</dbReference>
<dbReference type="GO" id="GO:0000166">
    <property type="term" value="F:nucleotide binding"/>
    <property type="evidence" value="ECO:0007669"/>
    <property type="project" value="InterPro"/>
</dbReference>
<dbReference type="Gene3D" id="1.10.132.60">
    <property type="entry name" value="DNA polymerase family B, C-terminal domain"/>
    <property type="match status" value="1"/>
</dbReference>
<proteinExistence type="inferred from homology"/>
<evidence type="ECO:0000256" key="7">
    <source>
        <dbReference type="RuleBase" id="RU000442"/>
    </source>
</evidence>
<dbReference type="GO" id="GO:0003887">
    <property type="term" value="F:DNA-directed DNA polymerase activity"/>
    <property type="evidence" value="ECO:0007669"/>
    <property type="project" value="UniProtKB-KW"/>
</dbReference>
<dbReference type="InterPro" id="IPR042087">
    <property type="entry name" value="DNA_pol_B_thumb"/>
</dbReference>
<dbReference type="InterPro" id="IPR017964">
    <property type="entry name" value="DNA-dir_DNA_pol_B_CS"/>
</dbReference>
<evidence type="ECO:0000256" key="5">
    <source>
        <dbReference type="ARBA" id="ARBA00023125"/>
    </source>
</evidence>
<dbReference type="InterPro" id="IPR023211">
    <property type="entry name" value="DNA_pol_palm_dom_sf"/>
</dbReference>
<accession>A0A075I033</accession>
<dbReference type="Gene3D" id="1.10.287.690">
    <property type="entry name" value="Helix hairpin bin"/>
    <property type="match status" value="1"/>
</dbReference>
<dbReference type="PRINTS" id="PR00106">
    <property type="entry name" value="DNAPOLB"/>
</dbReference>
<dbReference type="Gene3D" id="3.90.1600.10">
    <property type="entry name" value="Palm domain of DNA polymerase"/>
    <property type="match status" value="1"/>
</dbReference>
<keyword evidence="3 7" id="KW-0548">Nucleotidyltransferase</keyword>
<feature type="domain" description="DNA-directed DNA polymerase family B exonuclease" evidence="9">
    <location>
        <begin position="252"/>
        <end position="341"/>
    </location>
</feature>
<keyword evidence="7" id="KW-0235">DNA replication</keyword>
<organism evidence="10">
    <name type="scientific">uncultured marine group II/III euryarchaeote KM3_88_H06</name>
    <dbReference type="NCBI Taxonomy" id="1456537"/>
    <lineage>
        <taxon>Archaea</taxon>
        <taxon>Methanobacteriati</taxon>
        <taxon>Methanobacteriota</taxon>
        <taxon>environmental samples</taxon>
    </lineage>
</organism>
<name>A0A075I033_9EURY</name>
<dbReference type="InterPro" id="IPR012337">
    <property type="entry name" value="RNaseH-like_sf"/>
</dbReference>
<dbReference type="SUPFAM" id="SSF53098">
    <property type="entry name" value="Ribonuclease H-like"/>
    <property type="match status" value="1"/>
</dbReference>
<dbReference type="InterPro" id="IPR006133">
    <property type="entry name" value="DNA-dir_DNA_pol_B_exonuc"/>
</dbReference>
<dbReference type="SMART" id="SM00486">
    <property type="entry name" value="POLBc"/>
    <property type="match status" value="1"/>
</dbReference>
<evidence type="ECO:0000259" key="9">
    <source>
        <dbReference type="Pfam" id="PF03104"/>
    </source>
</evidence>
<keyword evidence="4 7" id="KW-0239">DNA-directed DNA polymerase</keyword>
<evidence type="ECO:0000313" key="10">
    <source>
        <dbReference type="EMBL" id="AIF20242.1"/>
    </source>
</evidence>
<dbReference type="InterPro" id="IPR006134">
    <property type="entry name" value="DNA-dir_DNA_pol_B_multi_dom"/>
</dbReference>
<dbReference type="InterPro" id="IPR036397">
    <property type="entry name" value="RNaseH_sf"/>
</dbReference>
<dbReference type="InterPro" id="IPR050240">
    <property type="entry name" value="DNA_pol_type-B"/>
</dbReference>
<keyword evidence="5 7" id="KW-0238">DNA-binding</keyword>
<keyword evidence="2 7" id="KW-0808">Transferase</keyword>
<dbReference type="PROSITE" id="PS00116">
    <property type="entry name" value="DNA_POLYMERASE_B"/>
    <property type="match status" value="1"/>
</dbReference>
<dbReference type="EC" id="2.7.7.7" evidence="7"/>
<dbReference type="Gene3D" id="3.30.342.10">
    <property type="entry name" value="DNA Polymerase, chain B, domain 1"/>
    <property type="match status" value="1"/>
</dbReference>
<dbReference type="EMBL" id="KF901159">
    <property type="protein sequence ID" value="AIF20242.1"/>
    <property type="molecule type" value="Genomic_DNA"/>
</dbReference>
<evidence type="ECO:0000256" key="1">
    <source>
        <dbReference type="ARBA" id="ARBA00005755"/>
    </source>
</evidence>
<dbReference type="GO" id="GO:0006261">
    <property type="term" value="P:DNA-templated DNA replication"/>
    <property type="evidence" value="ECO:0007669"/>
    <property type="project" value="TreeGrafter"/>
</dbReference>
<dbReference type="Pfam" id="PF00136">
    <property type="entry name" value="DNA_pol_B"/>
    <property type="match status" value="1"/>
</dbReference>
<comment type="similarity">
    <text evidence="1 7">Belongs to the DNA polymerase type-B family.</text>
</comment>
<reference evidence="10" key="1">
    <citation type="journal article" date="2014" name="Genome Biol. Evol.">
        <title>Pangenome evidence for extensive interdomain horizontal transfer affecting lineage core and shell genes in uncultured planktonic thaumarchaeota and euryarchaeota.</title>
        <authorList>
            <person name="Deschamps P."/>
            <person name="Zivanovic Y."/>
            <person name="Moreira D."/>
            <person name="Rodriguez-Valera F."/>
            <person name="Lopez-Garcia P."/>
        </authorList>
    </citation>
    <scope>NUCLEOTIDE SEQUENCE</scope>
</reference>
<dbReference type="Pfam" id="PF03104">
    <property type="entry name" value="DNA_pol_B_exo1"/>
    <property type="match status" value="1"/>
</dbReference>
<dbReference type="AlphaFoldDB" id="A0A075I033"/>